<accession>A0A517WSB1</accession>
<feature type="transmembrane region" description="Helical" evidence="1">
    <location>
        <begin position="48"/>
        <end position="68"/>
    </location>
</feature>
<evidence type="ECO:0000313" key="3">
    <source>
        <dbReference type="Proteomes" id="UP000318384"/>
    </source>
</evidence>
<gene>
    <name evidence="2" type="ORF">V202x_15080</name>
</gene>
<feature type="transmembrane region" description="Helical" evidence="1">
    <location>
        <begin position="6"/>
        <end position="27"/>
    </location>
</feature>
<organism evidence="2 3">
    <name type="scientific">Gimesia aquarii</name>
    <dbReference type="NCBI Taxonomy" id="2527964"/>
    <lineage>
        <taxon>Bacteria</taxon>
        <taxon>Pseudomonadati</taxon>
        <taxon>Planctomycetota</taxon>
        <taxon>Planctomycetia</taxon>
        <taxon>Planctomycetales</taxon>
        <taxon>Planctomycetaceae</taxon>
        <taxon>Gimesia</taxon>
    </lineage>
</organism>
<protein>
    <submittedName>
        <fullName evidence="2">Uncharacterized protein</fullName>
    </submittedName>
</protein>
<feature type="transmembrane region" description="Helical" evidence="1">
    <location>
        <begin position="105"/>
        <end position="125"/>
    </location>
</feature>
<dbReference type="EMBL" id="CP037422">
    <property type="protein sequence ID" value="QDU08144.1"/>
    <property type="molecule type" value="Genomic_DNA"/>
</dbReference>
<evidence type="ECO:0000313" key="2">
    <source>
        <dbReference type="EMBL" id="QDU08144.1"/>
    </source>
</evidence>
<proteinExistence type="predicted"/>
<evidence type="ECO:0000256" key="1">
    <source>
        <dbReference type="SAM" id="Phobius"/>
    </source>
</evidence>
<reference evidence="2 3" key="1">
    <citation type="submission" date="2019-03" db="EMBL/GenBank/DDBJ databases">
        <title>Deep-cultivation of Planctomycetes and their phenomic and genomic characterization uncovers novel biology.</title>
        <authorList>
            <person name="Wiegand S."/>
            <person name="Jogler M."/>
            <person name="Boedeker C."/>
            <person name="Pinto D."/>
            <person name="Vollmers J."/>
            <person name="Rivas-Marin E."/>
            <person name="Kohn T."/>
            <person name="Peeters S.H."/>
            <person name="Heuer A."/>
            <person name="Rast P."/>
            <person name="Oberbeckmann S."/>
            <person name="Bunk B."/>
            <person name="Jeske O."/>
            <person name="Meyerdierks A."/>
            <person name="Storesund J.E."/>
            <person name="Kallscheuer N."/>
            <person name="Luecker S."/>
            <person name="Lage O.M."/>
            <person name="Pohl T."/>
            <person name="Merkel B.J."/>
            <person name="Hornburger P."/>
            <person name="Mueller R.-W."/>
            <person name="Bruemmer F."/>
            <person name="Labrenz M."/>
            <person name="Spormann A.M."/>
            <person name="Op den Camp H."/>
            <person name="Overmann J."/>
            <person name="Amann R."/>
            <person name="Jetten M.S.M."/>
            <person name="Mascher T."/>
            <person name="Medema M.H."/>
            <person name="Devos D.P."/>
            <person name="Kaster A.-K."/>
            <person name="Ovreas L."/>
            <person name="Rohde M."/>
            <person name="Galperin M.Y."/>
            <person name="Jogler C."/>
        </authorList>
    </citation>
    <scope>NUCLEOTIDE SEQUENCE [LARGE SCALE GENOMIC DNA]</scope>
    <source>
        <strain evidence="2 3">V202</strain>
    </source>
</reference>
<sequence>MINLWTLGAVFLFVNFMIGFYILINACEIHYKKATFKKGQDEERQLNISIGDLVVCILIATFFINQYIGVTNFSIWRTGGTESDYIFAEIAPLRSDIDLHTWQRVTYQIGSCLSVSLFAAIYLWLTRCALPEKYKSCITWRKQKDE</sequence>
<keyword evidence="1" id="KW-1133">Transmembrane helix</keyword>
<keyword evidence="1" id="KW-0812">Transmembrane</keyword>
<keyword evidence="1" id="KW-0472">Membrane</keyword>
<dbReference type="RefSeq" id="WP_145172574.1">
    <property type="nucleotide sequence ID" value="NZ_CP037422.1"/>
</dbReference>
<keyword evidence="3" id="KW-1185">Reference proteome</keyword>
<dbReference type="Proteomes" id="UP000318384">
    <property type="component" value="Chromosome"/>
</dbReference>
<name>A0A517WSB1_9PLAN</name>
<dbReference type="AlphaFoldDB" id="A0A517WSB1"/>